<dbReference type="EMBL" id="CM047908">
    <property type="protein sequence ID" value="KAJ0081032.1"/>
    <property type="molecule type" value="Genomic_DNA"/>
</dbReference>
<reference evidence="2" key="1">
    <citation type="journal article" date="2023" name="G3 (Bethesda)">
        <title>Genome assembly and association tests identify interacting loci associated with vigor, precocity, and sex in interspecific pistachio rootstocks.</title>
        <authorList>
            <person name="Palmer W."/>
            <person name="Jacygrad E."/>
            <person name="Sagayaradj S."/>
            <person name="Cavanaugh K."/>
            <person name="Han R."/>
            <person name="Bertier L."/>
            <person name="Beede B."/>
            <person name="Kafkas S."/>
            <person name="Golino D."/>
            <person name="Preece J."/>
            <person name="Michelmore R."/>
        </authorList>
    </citation>
    <scope>NUCLEOTIDE SEQUENCE [LARGE SCALE GENOMIC DNA]</scope>
</reference>
<sequence length="847" mass="95438">MEEHPVYGEMMSFGGSNHGQGQQDLPFKTTNESLQVMLLHGNLDVWVNEAKNLPNIDMVHKRLGKAFDKLNAKVSSKIKGHKSEETISGPYVTLSISGAVVGRTFVICKSQEPVWMQHFSVPVAHCGAEVHFVLKDSYVVASEIVGAVGIPLEQLCSGTKIEGEFPIINSNGQPCNDGAVLSLSIQYTPIQNLSLYRNGVVSGPDDNGVPGTYFPLRRGCKVTLYQDAHIQDGCLPNLKLDGGVEFNHASCWQDIYDAISEARHLIYIAGWSLDHTVRLVRDGNNNCNLGDLLKTKSQEGVRVLLLVWDDPTSFSLLGYKREGNMDTSDEETRRFFKHSSVQVVLCPRSVGKGHQWVRKQVAYVYTHHQKTVVVDADAGQLKRKIISFIGGLDLCKGRYDTPNHPLFSTSKTVHKDDFHNSLFGKNSSAGPRQPWHDLHCRIDGPAAYDILTNFEERWLKASKHHRLRHRSTSNEDALLKLERIPEIFGRTEISYLNENGIEAWNVQVFRSIDSNSVKGFPDDPKDGTNMNLALGRNVLIDMSIHTAYVKAIRAAQHFIYIENQYFIGSSYNWDSHKQLGANNLIPIEIALKIANKIRANERFSAYILIPMRPEGGNRIAQRILYWQHKTMQMMYKTIYNALVEARLENVYEPQDYLNFFCLGNREPLAGVDSSTTANTPQELCQKNRRFQIYVHSKGMIVDDEYVILGSANINQRSMDGTRDTEIAMGAYQPRHTWASKPSGPHGQVYGYRMSLWAEHIGEIEECFNSPESVECVRRVRSLGELNWERYKVDEVTEMKAHLLKYPIEVDPTGNVKPLPGSESFPDVGGNILGSFIPFTDIHENLTT</sequence>
<keyword evidence="2" id="KW-1185">Reference proteome</keyword>
<evidence type="ECO:0000313" key="2">
    <source>
        <dbReference type="Proteomes" id="UP001164250"/>
    </source>
</evidence>
<protein>
    <submittedName>
        <fullName evidence="1">Uncharacterized protein</fullName>
    </submittedName>
</protein>
<comment type="caution">
    <text evidence="1">The sequence shown here is derived from an EMBL/GenBank/DDBJ whole genome shotgun (WGS) entry which is preliminary data.</text>
</comment>
<organism evidence="1 2">
    <name type="scientific">Pistacia atlantica</name>
    <dbReference type="NCBI Taxonomy" id="434234"/>
    <lineage>
        <taxon>Eukaryota</taxon>
        <taxon>Viridiplantae</taxon>
        <taxon>Streptophyta</taxon>
        <taxon>Embryophyta</taxon>
        <taxon>Tracheophyta</taxon>
        <taxon>Spermatophyta</taxon>
        <taxon>Magnoliopsida</taxon>
        <taxon>eudicotyledons</taxon>
        <taxon>Gunneridae</taxon>
        <taxon>Pentapetalae</taxon>
        <taxon>rosids</taxon>
        <taxon>malvids</taxon>
        <taxon>Sapindales</taxon>
        <taxon>Anacardiaceae</taxon>
        <taxon>Pistacia</taxon>
    </lineage>
</organism>
<name>A0ACC1A1W7_9ROSI</name>
<gene>
    <name evidence="1" type="ORF">Patl1_11584</name>
</gene>
<proteinExistence type="predicted"/>
<dbReference type="Proteomes" id="UP001164250">
    <property type="component" value="Chromosome 12"/>
</dbReference>
<accession>A0ACC1A1W7</accession>
<evidence type="ECO:0000313" key="1">
    <source>
        <dbReference type="EMBL" id="KAJ0081032.1"/>
    </source>
</evidence>